<keyword evidence="4" id="KW-1185">Reference proteome</keyword>
<organism evidence="3 4">
    <name type="scientific">Natrinema versiforme JCM 10478</name>
    <dbReference type="NCBI Taxonomy" id="1227496"/>
    <lineage>
        <taxon>Archaea</taxon>
        <taxon>Methanobacteriati</taxon>
        <taxon>Methanobacteriota</taxon>
        <taxon>Stenosarchaea group</taxon>
        <taxon>Halobacteria</taxon>
        <taxon>Halobacteriales</taxon>
        <taxon>Natrialbaceae</taxon>
        <taxon>Natrinema</taxon>
    </lineage>
</organism>
<evidence type="ECO:0000313" key="4">
    <source>
        <dbReference type="Proteomes" id="UP000011632"/>
    </source>
</evidence>
<dbReference type="Proteomes" id="UP000011632">
    <property type="component" value="Unassembled WGS sequence"/>
</dbReference>
<proteinExistence type="predicted"/>
<dbReference type="SUPFAM" id="SSF51556">
    <property type="entry name" value="Metallo-dependent hydrolases"/>
    <property type="match status" value="1"/>
</dbReference>
<evidence type="ECO:0000313" key="3">
    <source>
        <dbReference type="EMBL" id="ELY66161.1"/>
    </source>
</evidence>
<dbReference type="AlphaFoldDB" id="L9XXK1"/>
<dbReference type="Gene3D" id="2.30.40.10">
    <property type="entry name" value="Urease, subunit C, domain 1"/>
    <property type="match status" value="1"/>
</dbReference>
<dbReference type="Gene3D" id="3.20.20.140">
    <property type="entry name" value="Metal-dependent hydrolases"/>
    <property type="match status" value="1"/>
</dbReference>
<comment type="caution">
    <text evidence="3">The sequence shown here is derived from an EMBL/GenBank/DDBJ whole genome shotgun (WGS) entry which is preliminary data.</text>
</comment>
<name>L9XXK1_9EURY</name>
<dbReference type="InterPro" id="IPR006680">
    <property type="entry name" value="Amidohydro-rel"/>
</dbReference>
<dbReference type="PANTHER" id="PTHR43794:SF11">
    <property type="entry name" value="AMIDOHYDROLASE-RELATED DOMAIN-CONTAINING PROTEIN"/>
    <property type="match status" value="1"/>
</dbReference>
<dbReference type="InterPro" id="IPR011059">
    <property type="entry name" value="Metal-dep_hydrolase_composite"/>
</dbReference>
<evidence type="ECO:0000256" key="1">
    <source>
        <dbReference type="ARBA" id="ARBA00022801"/>
    </source>
</evidence>
<reference evidence="3 4" key="1">
    <citation type="journal article" date="2014" name="PLoS Genet.">
        <title>Phylogenetically driven sequencing of extremely halophilic archaea reveals strategies for static and dynamic osmo-response.</title>
        <authorList>
            <person name="Becker E.A."/>
            <person name="Seitzer P.M."/>
            <person name="Tritt A."/>
            <person name="Larsen D."/>
            <person name="Krusor M."/>
            <person name="Yao A.I."/>
            <person name="Wu D."/>
            <person name="Madern D."/>
            <person name="Eisen J.A."/>
            <person name="Darling A.E."/>
            <person name="Facciotti M.T."/>
        </authorList>
    </citation>
    <scope>NUCLEOTIDE SEQUENCE [LARGE SCALE GENOMIC DNA]</scope>
    <source>
        <strain evidence="3 4">JCM 10478</strain>
    </source>
</reference>
<accession>L9XXK1</accession>
<sequence length="259" mass="28464">MARANGGEDSIGLLEDVGLLDDRLIAAHFRVADEADIQRTAEAGAAVAYCPSVFCYWNPDRETQWTPVPNIRAAGAPVRLGIDDHYWHDSYSMFGEARQARIAANLERSAGQFDSMELLRMLTIEGARALGFDDEIGSIEGGKRADILLLDIDKPKFTPLTNVPAHIVNNAVPADVETVIVDGDIILRDSVPETMDSDDVRRRASQAVERFADETGWELHVGGGEPPSSIETVRDLPKRGPARLLTRLAIQSARDRFPF</sequence>
<dbReference type="Pfam" id="PF01979">
    <property type="entry name" value="Amidohydro_1"/>
    <property type="match status" value="1"/>
</dbReference>
<gene>
    <name evidence="3" type="ORF">C489_13433</name>
</gene>
<dbReference type="InterPro" id="IPR032466">
    <property type="entry name" value="Metal_Hydrolase"/>
</dbReference>
<evidence type="ECO:0000259" key="2">
    <source>
        <dbReference type="Pfam" id="PF01979"/>
    </source>
</evidence>
<dbReference type="EMBL" id="AOID01000037">
    <property type="protein sequence ID" value="ELY66161.1"/>
    <property type="molecule type" value="Genomic_DNA"/>
</dbReference>
<protein>
    <submittedName>
        <fullName evidence="3">N-ethylammeline chlorohydrolase</fullName>
    </submittedName>
</protein>
<dbReference type="PATRIC" id="fig|1227496.3.peg.2700"/>
<feature type="domain" description="Amidohydrolase-related" evidence="2">
    <location>
        <begin position="13"/>
        <end position="185"/>
    </location>
</feature>
<dbReference type="InterPro" id="IPR050287">
    <property type="entry name" value="MTA/SAH_deaminase"/>
</dbReference>
<keyword evidence="1 3" id="KW-0378">Hydrolase</keyword>
<dbReference type="PANTHER" id="PTHR43794">
    <property type="entry name" value="AMINOHYDROLASE SSNA-RELATED"/>
    <property type="match status" value="1"/>
</dbReference>
<dbReference type="SUPFAM" id="SSF51338">
    <property type="entry name" value="Composite domain of metallo-dependent hydrolases"/>
    <property type="match status" value="1"/>
</dbReference>
<dbReference type="GO" id="GO:0016810">
    <property type="term" value="F:hydrolase activity, acting on carbon-nitrogen (but not peptide) bonds"/>
    <property type="evidence" value="ECO:0007669"/>
    <property type="project" value="InterPro"/>
</dbReference>